<evidence type="ECO:0000313" key="1">
    <source>
        <dbReference type="EMBL" id="WML90093.1"/>
    </source>
</evidence>
<dbReference type="SUPFAM" id="SSF101386">
    <property type="entry name" value="all-alpha NTP pyrophosphatases"/>
    <property type="match status" value="1"/>
</dbReference>
<name>A0ABY9MNH6_9GAMM</name>
<keyword evidence="2" id="KW-1185">Reference proteome</keyword>
<dbReference type="Proteomes" id="UP001236657">
    <property type="component" value="Chromosome"/>
</dbReference>
<gene>
    <name evidence="1" type="ORF">RCF98_14095</name>
</gene>
<reference evidence="1 2" key="1">
    <citation type="submission" date="2023-08" db="EMBL/GenBank/DDBJ databases">
        <title>New molecular markers tilS and rpoB for phylogenetic and monitoring studies of the genus Thiothrix biodiversity.</title>
        <authorList>
            <person name="Ravin N.V."/>
            <person name="Smolyakov D."/>
            <person name="Markov N.D."/>
            <person name="Beletsky A.V."/>
            <person name="Mardanov A.V."/>
            <person name="Rudenko T.S."/>
            <person name="Grabovich M.Y."/>
        </authorList>
    </citation>
    <scope>NUCLEOTIDE SEQUENCE [LARGE SCALE GENOMIC DNA]</scope>
    <source>
        <strain evidence="1 2">MK1</strain>
    </source>
</reference>
<dbReference type="RefSeq" id="WP_308894449.1">
    <property type="nucleotide sequence ID" value="NZ_CP133218.1"/>
</dbReference>
<dbReference type="Gene3D" id="1.10.287.1080">
    <property type="entry name" value="MazG-like"/>
    <property type="match status" value="1"/>
</dbReference>
<organism evidence="1 2">
    <name type="scientific">Thiothrix lacustris</name>
    <dbReference type="NCBI Taxonomy" id="525917"/>
    <lineage>
        <taxon>Bacteria</taxon>
        <taxon>Pseudomonadati</taxon>
        <taxon>Pseudomonadota</taxon>
        <taxon>Gammaproteobacteria</taxon>
        <taxon>Thiotrichales</taxon>
        <taxon>Thiotrichaceae</taxon>
        <taxon>Thiothrix</taxon>
    </lineage>
</organism>
<proteinExistence type="predicted"/>
<sequence length="46" mass="5468">MLPKDLMDELMQFRAERDWQQFHTPRNLAIYPVALSKGSAKKYTEL</sequence>
<evidence type="ECO:0000313" key="2">
    <source>
        <dbReference type="Proteomes" id="UP001236657"/>
    </source>
</evidence>
<dbReference type="EMBL" id="CP133218">
    <property type="protein sequence ID" value="WML90093.1"/>
    <property type="molecule type" value="Genomic_DNA"/>
</dbReference>
<protein>
    <submittedName>
        <fullName evidence="1">Uncharacterized protein</fullName>
    </submittedName>
</protein>
<accession>A0ABY9MNH6</accession>